<gene>
    <name evidence="9" type="ORF">PACLA_8A051554</name>
</gene>
<reference evidence="9" key="1">
    <citation type="submission" date="2020-04" db="EMBL/GenBank/DDBJ databases">
        <authorList>
            <person name="Alioto T."/>
            <person name="Alioto T."/>
            <person name="Gomez Garrido J."/>
        </authorList>
    </citation>
    <scope>NUCLEOTIDE SEQUENCE</scope>
    <source>
        <strain evidence="9">A484AB</strain>
    </source>
</reference>
<keyword evidence="5" id="KW-0802">TPR repeat</keyword>
<protein>
    <recommendedName>
        <fullName evidence="7">Regulator of microtubule dynamics protein 1</fullName>
    </recommendedName>
    <alternativeName>
        <fullName evidence="8">Protein FAM82B</fullName>
    </alternativeName>
</protein>
<dbReference type="Pfam" id="PF21033">
    <property type="entry name" value="RMD1-3"/>
    <property type="match status" value="1"/>
</dbReference>
<evidence type="ECO:0000256" key="8">
    <source>
        <dbReference type="ARBA" id="ARBA00041958"/>
    </source>
</evidence>
<organism evidence="9 10">
    <name type="scientific">Paramuricea clavata</name>
    <name type="common">Red gorgonian</name>
    <name type="synonym">Violescent sea-whip</name>
    <dbReference type="NCBI Taxonomy" id="317549"/>
    <lineage>
        <taxon>Eukaryota</taxon>
        <taxon>Metazoa</taxon>
        <taxon>Cnidaria</taxon>
        <taxon>Anthozoa</taxon>
        <taxon>Octocorallia</taxon>
        <taxon>Malacalcyonacea</taxon>
        <taxon>Plexauridae</taxon>
        <taxon>Paramuricea</taxon>
    </lineage>
</organism>
<evidence type="ECO:0000313" key="10">
    <source>
        <dbReference type="Proteomes" id="UP001152795"/>
    </source>
</evidence>
<evidence type="ECO:0000256" key="3">
    <source>
        <dbReference type="ARBA" id="ARBA00022490"/>
    </source>
</evidence>
<dbReference type="EMBL" id="CACRXK020009487">
    <property type="protein sequence ID" value="CAB4017312.1"/>
    <property type="molecule type" value="Genomic_DNA"/>
</dbReference>
<comment type="subunit">
    <text evidence="2">Interacts with microtubules.</text>
</comment>
<dbReference type="Proteomes" id="UP001152795">
    <property type="component" value="Unassembled WGS sequence"/>
</dbReference>
<evidence type="ECO:0000313" key="9">
    <source>
        <dbReference type="EMBL" id="CAB4017312.1"/>
    </source>
</evidence>
<dbReference type="InterPro" id="IPR011990">
    <property type="entry name" value="TPR-like_helical_dom_sf"/>
</dbReference>
<comment type="caution">
    <text evidence="9">The sequence shown here is derived from an EMBL/GenBank/DDBJ whole genome shotgun (WGS) entry which is preliminary data.</text>
</comment>
<dbReference type="GO" id="GO:0008017">
    <property type="term" value="F:microtubule binding"/>
    <property type="evidence" value="ECO:0007669"/>
    <property type="project" value="TreeGrafter"/>
</dbReference>
<evidence type="ECO:0000256" key="6">
    <source>
        <dbReference type="ARBA" id="ARBA00023212"/>
    </source>
</evidence>
<dbReference type="OrthoDB" id="512473at2759"/>
<proteinExistence type="predicted"/>
<dbReference type="PANTHER" id="PTHR16056">
    <property type="entry name" value="REGULATOR OF MICROTUBULE DYNAMICS PROTEIN"/>
    <property type="match status" value="1"/>
</dbReference>
<dbReference type="AlphaFoldDB" id="A0A6S7JL42"/>
<evidence type="ECO:0000256" key="7">
    <source>
        <dbReference type="ARBA" id="ARBA00039966"/>
    </source>
</evidence>
<evidence type="ECO:0000256" key="1">
    <source>
        <dbReference type="ARBA" id="ARBA00004245"/>
    </source>
</evidence>
<dbReference type="GO" id="GO:0005737">
    <property type="term" value="C:cytoplasm"/>
    <property type="evidence" value="ECO:0007669"/>
    <property type="project" value="TreeGrafter"/>
</dbReference>
<keyword evidence="10" id="KW-1185">Reference proteome</keyword>
<keyword evidence="4" id="KW-0677">Repeat</keyword>
<evidence type="ECO:0000256" key="2">
    <source>
        <dbReference type="ARBA" id="ARBA00011375"/>
    </source>
</evidence>
<keyword evidence="6" id="KW-0206">Cytoskeleton</keyword>
<name>A0A6S7JL42_PARCT</name>
<sequence>MLSRVLWLKVLKRYKRILGMEANTSLPSNVKRCFFIGLGLGTGIVASAYVAKKLYEQNNSRELVLALNQVTNEIKELRVSMVQHFERTASEFSNEQVLTNVKRRYRLGNVQQEVLRENETLPQDDSSSEDDFFDLLDEEIDIVQSNDSESLQDRSILNFDELIKKCDQLAENEILADNEREIGILEDLLTRNTENVEVLMRCTRAYKSKANLAEDKEGRKEAVYKGMEYGERAVEISEDHPTAQKWFGVLLGMAAGMAPLMEQIPLAHKFRKHVKKAIELNPDDSTNYHLLGRWCFEVASLPWWKRQAAATLIAEPPTSSYEEALSLFEQAEKLGFTGPKSNRLFIGKCHQSLGDVEKAKEWLTKSLELPVKDYDDRTAHEEATEIMQTL</sequence>
<evidence type="ECO:0000256" key="5">
    <source>
        <dbReference type="ARBA" id="ARBA00022803"/>
    </source>
</evidence>
<evidence type="ECO:0000256" key="4">
    <source>
        <dbReference type="ARBA" id="ARBA00022737"/>
    </source>
</evidence>
<dbReference type="PANTHER" id="PTHR16056:SF16">
    <property type="entry name" value="REGULATOR OF MICROTUBULE DYNAMICS PROTEIN 1"/>
    <property type="match status" value="1"/>
</dbReference>
<comment type="subcellular location">
    <subcellularLocation>
        <location evidence="1">Cytoplasm</location>
        <location evidence="1">Cytoskeleton</location>
    </subcellularLocation>
</comment>
<dbReference type="SUPFAM" id="SSF48452">
    <property type="entry name" value="TPR-like"/>
    <property type="match status" value="1"/>
</dbReference>
<dbReference type="Gene3D" id="1.25.40.10">
    <property type="entry name" value="Tetratricopeptide repeat domain"/>
    <property type="match status" value="1"/>
</dbReference>
<dbReference type="InterPro" id="IPR049039">
    <property type="entry name" value="RMD1-3_a_helical_rpt"/>
</dbReference>
<keyword evidence="3" id="KW-0963">Cytoplasm</keyword>
<dbReference type="GO" id="GO:0005876">
    <property type="term" value="C:spindle microtubule"/>
    <property type="evidence" value="ECO:0007669"/>
    <property type="project" value="TreeGrafter"/>
</dbReference>
<accession>A0A6S7JL42</accession>
<dbReference type="GO" id="GO:0097431">
    <property type="term" value="C:mitotic spindle pole"/>
    <property type="evidence" value="ECO:0007669"/>
    <property type="project" value="TreeGrafter"/>
</dbReference>